<dbReference type="EMBL" id="FNDW01000009">
    <property type="protein sequence ID" value="SDI54072.1"/>
    <property type="molecule type" value="Genomic_DNA"/>
</dbReference>
<dbReference type="NCBIfam" id="NF047798">
    <property type="entry name" value="leader_Chryseo"/>
    <property type="match status" value="1"/>
</dbReference>
<dbReference type="Proteomes" id="UP000198869">
    <property type="component" value="Unassembled WGS sequence"/>
</dbReference>
<accession>A0A1G8LEC3</accession>
<evidence type="ECO:0000313" key="1">
    <source>
        <dbReference type="EMBL" id="SDI54072.1"/>
    </source>
</evidence>
<gene>
    <name evidence="1" type="ORF">SAMN05421846_10974</name>
</gene>
<keyword evidence="2" id="KW-1185">Reference proteome</keyword>
<dbReference type="InterPro" id="IPR058074">
    <property type="entry name" value="Bacteriocin-like"/>
</dbReference>
<organism evidence="1 2">
    <name type="scientific">Chryseobacterium taeanense</name>
    <dbReference type="NCBI Taxonomy" id="311334"/>
    <lineage>
        <taxon>Bacteria</taxon>
        <taxon>Pseudomonadati</taxon>
        <taxon>Bacteroidota</taxon>
        <taxon>Flavobacteriia</taxon>
        <taxon>Flavobacteriales</taxon>
        <taxon>Weeksellaceae</taxon>
        <taxon>Chryseobacterium group</taxon>
        <taxon>Chryseobacterium</taxon>
    </lineage>
</organism>
<evidence type="ECO:0000313" key="2">
    <source>
        <dbReference type="Proteomes" id="UP000198869"/>
    </source>
</evidence>
<reference evidence="2" key="1">
    <citation type="submission" date="2016-10" db="EMBL/GenBank/DDBJ databases">
        <authorList>
            <person name="Varghese N."/>
            <person name="Submissions S."/>
        </authorList>
    </citation>
    <scope>NUCLEOTIDE SEQUENCE [LARGE SCALE GENOMIC DNA]</scope>
    <source>
        <strain evidence="2">DSM 17071</strain>
    </source>
</reference>
<dbReference type="RefSeq" id="WP_175443664.1">
    <property type="nucleotide sequence ID" value="NZ_FNDW01000009.1"/>
</dbReference>
<evidence type="ECO:0008006" key="3">
    <source>
        <dbReference type="Google" id="ProtNLM"/>
    </source>
</evidence>
<protein>
    <recommendedName>
        <fullName evidence="3">Bacteriocin-type signal sequence-containing protein</fullName>
    </recommendedName>
</protein>
<proteinExistence type="predicted"/>
<sequence length="47" mass="5356">MKNLKKLTRNDQKTINGGVLQKCKYHFECPGGSCCQNVCVYYNCPEV</sequence>
<name>A0A1G8LEC3_9FLAO</name>
<dbReference type="AlphaFoldDB" id="A0A1G8LEC3"/>